<evidence type="ECO:0000313" key="4">
    <source>
        <dbReference type="EMBL" id="SED57375.1"/>
    </source>
</evidence>
<dbReference type="Proteomes" id="UP000183407">
    <property type="component" value="Unassembled WGS sequence"/>
</dbReference>
<dbReference type="PANTHER" id="PTHR33371">
    <property type="entry name" value="INTERMEMBRANE PHOSPHOLIPID TRANSPORT SYSTEM BINDING PROTEIN MLAD-RELATED"/>
    <property type="match status" value="1"/>
</dbReference>
<gene>
    <name evidence="4" type="ORF">SAMN04490220_4875</name>
</gene>
<evidence type="ECO:0000313" key="5">
    <source>
        <dbReference type="Proteomes" id="UP000183407"/>
    </source>
</evidence>
<dbReference type="Pfam" id="PF02470">
    <property type="entry name" value="MlaD"/>
    <property type="match status" value="1"/>
</dbReference>
<dbReference type="Pfam" id="PF11887">
    <property type="entry name" value="Mce4_CUP1"/>
    <property type="match status" value="1"/>
</dbReference>
<dbReference type="NCBIfam" id="TIGR00996">
    <property type="entry name" value="Mtu_fam_mce"/>
    <property type="match status" value="1"/>
</dbReference>
<reference evidence="5" key="1">
    <citation type="submission" date="2016-10" db="EMBL/GenBank/DDBJ databases">
        <authorList>
            <person name="Varghese N."/>
        </authorList>
    </citation>
    <scope>NUCLEOTIDE SEQUENCE [LARGE SCALE GENOMIC DNA]</scope>
    <source>
        <strain evidence="5">DSM 44719</strain>
    </source>
</reference>
<dbReference type="RefSeq" id="WP_073359062.1">
    <property type="nucleotide sequence ID" value="NZ_FNTL01000004.1"/>
</dbReference>
<feature type="domain" description="Mce/MlaD" evidence="2">
    <location>
        <begin position="38"/>
        <end position="111"/>
    </location>
</feature>
<dbReference type="PANTHER" id="PTHR33371:SF15">
    <property type="entry name" value="LIPOPROTEIN LPRN"/>
    <property type="match status" value="1"/>
</dbReference>
<accession>A0A1H5BSJ9</accession>
<feature type="signal peptide" evidence="1">
    <location>
        <begin position="1"/>
        <end position="23"/>
    </location>
</feature>
<dbReference type="InterPro" id="IPR003399">
    <property type="entry name" value="Mce/MlaD"/>
</dbReference>
<evidence type="ECO:0000259" key="2">
    <source>
        <dbReference type="Pfam" id="PF02470"/>
    </source>
</evidence>
<evidence type="ECO:0000256" key="1">
    <source>
        <dbReference type="SAM" id="SignalP"/>
    </source>
</evidence>
<dbReference type="OrthoDB" id="4368973at2"/>
<keyword evidence="1" id="KW-0732">Signal</keyword>
<dbReference type="PROSITE" id="PS51257">
    <property type="entry name" value="PROKAR_LIPOPROTEIN"/>
    <property type="match status" value="1"/>
</dbReference>
<feature type="domain" description="Mammalian cell entry C-terminal" evidence="3">
    <location>
        <begin position="120"/>
        <end position="305"/>
    </location>
</feature>
<evidence type="ECO:0000259" key="3">
    <source>
        <dbReference type="Pfam" id="PF11887"/>
    </source>
</evidence>
<name>A0A1H5BSJ9_RHOJO</name>
<sequence>MTRPLRVCVTAAAAVAVLSGCSANFQHLPVGRTVDGDSYPLTMEFADASLLPVGGEVRIGQAIVGRVSSMTVDNFRAVVRTDIQSDIELPSDTTARIELTTPIGDAFVNLQLPEESDGPVLAPGSTLDSSSTARGPEVAQLLAAVGTLLNGSGIAQVKTIVEESNLVLGGREDVVRDLLSRLDHLLGTFESRQASIDTAIDSLQQLSATVAAETGTIDEGLRAAAPALNVLSAQRENILGLMDRSNALSVQTNAVLARSEDQIVDIVDRLQPILDQFAAMGPTLADTMSRLEDARDLVQRAAPGDYVNIDLNVDVQGTVEGLLNELIPGAAPPVPAPVAAGLGQLMSGGIR</sequence>
<dbReference type="GO" id="GO:0005576">
    <property type="term" value="C:extracellular region"/>
    <property type="evidence" value="ECO:0007669"/>
    <property type="project" value="TreeGrafter"/>
</dbReference>
<dbReference type="InterPro" id="IPR052336">
    <property type="entry name" value="MlaD_Phospholipid_Transporter"/>
</dbReference>
<dbReference type="InterPro" id="IPR005693">
    <property type="entry name" value="Mce"/>
</dbReference>
<proteinExistence type="predicted"/>
<dbReference type="EMBL" id="FNTL01000004">
    <property type="protein sequence ID" value="SED57375.1"/>
    <property type="molecule type" value="Genomic_DNA"/>
</dbReference>
<organism evidence="4 5">
    <name type="scientific">Rhodococcus jostii</name>
    <dbReference type="NCBI Taxonomy" id="132919"/>
    <lineage>
        <taxon>Bacteria</taxon>
        <taxon>Bacillati</taxon>
        <taxon>Actinomycetota</taxon>
        <taxon>Actinomycetes</taxon>
        <taxon>Mycobacteriales</taxon>
        <taxon>Nocardiaceae</taxon>
        <taxon>Rhodococcus</taxon>
    </lineage>
</organism>
<feature type="chain" id="PRO_5010329093" evidence="1">
    <location>
        <begin position="24"/>
        <end position="351"/>
    </location>
</feature>
<protein>
    <submittedName>
        <fullName evidence="4">Phospholipid/cholesterol/gamma-HCH transport system substrate-binding protein</fullName>
    </submittedName>
</protein>
<dbReference type="InterPro" id="IPR024516">
    <property type="entry name" value="Mce_C"/>
</dbReference>
<dbReference type="AlphaFoldDB" id="A0A1H5BSJ9"/>